<evidence type="ECO:0008006" key="6">
    <source>
        <dbReference type="Google" id="ProtNLM"/>
    </source>
</evidence>
<evidence type="ECO:0000313" key="5">
    <source>
        <dbReference type="Proteomes" id="UP000327013"/>
    </source>
</evidence>
<dbReference type="Pfam" id="PF20431">
    <property type="entry name" value="E_motif"/>
    <property type="match status" value="1"/>
</dbReference>
<feature type="repeat" description="PPR" evidence="3">
    <location>
        <begin position="83"/>
        <end position="117"/>
    </location>
</feature>
<feature type="repeat" description="PPR" evidence="3">
    <location>
        <begin position="184"/>
        <end position="214"/>
    </location>
</feature>
<dbReference type="GO" id="GO:0009451">
    <property type="term" value="P:RNA modification"/>
    <property type="evidence" value="ECO:0007669"/>
    <property type="project" value="InterPro"/>
</dbReference>
<keyword evidence="5" id="KW-1185">Reference proteome</keyword>
<dbReference type="OrthoDB" id="185373at2759"/>
<dbReference type="PANTHER" id="PTHR47926:SF467">
    <property type="entry name" value="REPEAT-CONTAINING PROTEIN, PUTATIVE-RELATED"/>
    <property type="match status" value="1"/>
</dbReference>
<dbReference type="Gene3D" id="1.25.40.10">
    <property type="entry name" value="Tetratricopeptide repeat domain"/>
    <property type="match status" value="4"/>
</dbReference>
<evidence type="ECO:0000256" key="3">
    <source>
        <dbReference type="PROSITE-ProRule" id="PRU00708"/>
    </source>
</evidence>
<evidence type="ECO:0000256" key="2">
    <source>
        <dbReference type="ARBA" id="ARBA00061659"/>
    </source>
</evidence>
<dbReference type="InterPro" id="IPR046848">
    <property type="entry name" value="E_motif"/>
</dbReference>
<dbReference type="EMBL" id="CM017327">
    <property type="protein sequence ID" value="KAE8098610.1"/>
    <property type="molecule type" value="Genomic_DNA"/>
</dbReference>
<feature type="repeat" description="PPR" evidence="3">
    <location>
        <begin position="215"/>
        <end position="249"/>
    </location>
</feature>
<name>A0A5N6RKB7_9ROSI</name>
<dbReference type="FunFam" id="1.25.40.10:FF:000334">
    <property type="entry name" value="Pentatricopeptide repeat-containing protein"/>
    <property type="match status" value="1"/>
</dbReference>
<dbReference type="Proteomes" id="UP000327013">
    <property type="component" value="Chromosome 7"/>
</dbReference>
<dbReference type="PROSITE" id="PS51375">
    <property type="entry name" value="PPR"/>
    <property type="match status" value="6"/>
</dbReference>
<dbReference type="GO" id="GO:0003723">
    <property type="term" value="F:RNA binding"/>
    <property type="evidence" value="ECO:0007669"/>
    <property type="project" value="InterPro"/>
</dbReference>
<evidence type="ECO:0000313" key="4">
    <source>
        <dbReference type="EMBL" id="KAE8098610.1"/>
    </source>
</evidence>
<proteinExistence type="inferred from homology"/>
<dbReference type="FunFam" id="1.25.40.10:FF:001156">
    <property type="entry name" value="Pentatricopeptide repeat-containing protein At5g61800"/>
    <property type="match status" value="1"/>
</dbReference>
<comment type="similarity">
    <text evidence="2">Belongs to the PPR family. PCMP-E subfamily.</text>
</comment>
<dbReference type="PANTHER" id="PTHR47926">
    <property type="entry name" value="PENTATRICOPEPTIDE REPEAT-CONTAINING PROTEIN"/>
    <property type="match status" value="1"/>
</dbReference>
<feature type="repeat" description="PPR" evidence="3">
    <location>
        <begin position="414"/>
        <end position="444"/>
    </location>
</feature>
<gene>
    <name evidence="4" type="ORF">FH972_016656</name>
</gene>
<dbReference type="FunFam" id="1.25.40.10:FF:001214">
    <property type="entry name" value="Pentatricopeptide repeat-containing protein At2g20540"/>
    <property type="match status" value="1"/>
</dbReference>
<feature type="repeat" description="PPR" evidence="3">
    <location>
        <begin position="277"/>
        <end position="311"/>
    </location>
</feature>
<accession>A0A5N6RKB7</accession>
<protein>
    <recommendedName>
        <fullName evidence="6">Pentacotripeptide-repeat region of PRORP domain-containing protein</fullName>
    </recommendedName>
</protein>
<sequence length="557" mass="62069">MPFLRRYSTFPHFKLEPTTTLSSVPTLIRACKTSLHLHQLHAHIIRKGLEQDHFVVNLFVSLCNSLSTLSYSTSVFNRILRPNTFLWNCLIKGYCEKSHLSDTVSVFIRMKREEGVPDKYTYPSLIKACSSAREVRLGRAIHGSALRNGAEGDAYVRTSLIDLYGKCREIVCARKVFDDMTEKNVVSWTALVVGYVTVGDLAEAKGLFDVMPQRNIVSWNAIISGLVRLGDLRGAKRIFDEMPEKNAVSYTTMIDGYAKAGDMASARFLFEQVPVRDIVAWSALISGYAQNGEPNEAVKVFLEMESRDVKPDEFVLVSLMSACSQVGSLDLAKWVDSYLSRSAIDLRQPHVAAALIELNAKCGNMERAAKLFEEMPQKDLVSYCSMIQGLSYHGHGNRAVGLFDRMLNEGLVPDEVAFTVILSACSHGGLVEEGWHYFESMKNKYSIVPSPNHYACMVDLLSRSGRLKAAYELIKTMPVEPHAGAWGALLGACKEHCDMELGEVIAARLLELEPLNSGNYVLLSNIYAAAGRWLDVSLVRKKMRERGVRKIAGYSLI</sequence>
<keyword evidence="1" id="KW-0677">Repeat</keyword>
<reference evidence="4 5" key="1">
    <citation type="submission" date="2019-06" db="EMBL/GenBank/DDBJ databases">
        <title>A chromosomal-level reference genome of Carpinus fangiana (Coryloideae, Betulaceae).</title>
        <authorList>
            <person name="Yang X."/>
            <person name="Wang Z."/>
            <person name="Zhang L."/>
            <person name="Hao G."/>
            <person name="Liu J."/>
            <person name="Yang Y."/>
        </authorList>
    </citation>
    <scope>NUCLEOTIDE SEQUENCE [LARGE SCALE GENOMIC DNA]</scope>
    <source>
        <strain evidence="4">Cfa_2016G</strain>
        <tissue evidence="4">Leaf</tissue>
    </source>
</reference>
<dbReference type="AlphaFoldDB" id="A0A5N6RKB7"/>
<feature type="repeat" description="PPR" evidence="3">
    <location>
        <begin position="379"/>
        <end position="413"/>
    </location>
</feature>
<dbReference type="InterPro" id="IPR046960">
    <property type="entry name" value="PPR_At4g14850-like_plant"/>
</dbReference>
<dbReference type="Pfam" id="PF01535">
    <property type="entry name" value="PPR"/>
    <property type="match status" value="5"/>
</dbReference>
<dbReference type="Pfam" id="PF13041">
    <property type="entry name" value="PPR_2"/>
    <property type="match status" value="3"/>
</dbReference>
<organism evidence="4 5">
    <name type="scientific">Carpinus fangiana</name>
    <dbReference type="NCBI Taxonomy" id="176857"/>
    <lineage>
        <taxon>Eukaryota</taxon>
        <taxon>Viridiplantae</taxon>
        <taxon>Streptophyta</taxon>
        <taxon>Embryophyta</taxon>
        <taxon>Tracheophyta</taxon>
        <taxon>Spermatophyta</taxon>
        <taxon>Magnoliopsida</taxon>
        <taxon>eudicotyledons</taxon>
        <taxon>Gunneridae</taxon>
        <taxon>Pentapetalae</taxon>
        <taxon>rosids</taxon>
        <taxon>fabids</taxon>
        <taxon>Fagales</taxon>
        <taxon>Betulaceae</taxon>
        <taxon>Carpinus</taxon>
    </lineage>
</organism>
<dbReference type="InterPro" id="IPR011990">
    <property type="entry name" value="TPR-like_helical_dom_sf"/>
</dbReference>
<dbReference type="NCBIfam" id="TIGR00756">
    <property type="entry name" value="PPR"/>
    <property type="match status" value="7"/>
</dbReference>
<evidence type="ECO:0000256" key="1">
    <source>
        <dbReference type="ARBA" id="ARBA00022737"/>
    </source>
</evidence>
<dbReference type="InterPro" id="IPR002885">
    <property type="entry name" value="PPR_rpt"/>
</dbReference>